<evidence type="ECO:0000256" key="1">
    <source>
        <dbReference type="SAM" id="Phobius"/>
    </source>
</evidence>
<dbReference type="PANTHER" id="PTHR37305">
    <property type="entry name" value="INTEGRAL MEMBRANE PROTEIN-RELATED"/>
    <property type="match status" value="1"/>
</dbReference>
<feature type="transmembrane region" description="Helical" evidence="1">
    <location>
        <begin position="150"/>
        <end position="167"/>
    </location>
</feature>
<keyword evidence="1" id="KW-1133">Transmembrane helix</keyword>
<dbReference type="STRING" id="1048340.SAMN05444487_11384"/>
<keyword evidence="3" id="KW-1185">Reference proteome</keyword>
<dbReference type="OrthoDB" id="9781996at2"/>
<reference evidence="2 3" key="1">
    <citation type="submission" date="2016-10" db="EMBL/GenBank/DDBJ databases">
        <authorList>
            <person name="de Groot N.N."/>
        </authorList>
    </citation>
    <scope>NUCLEOTIDE SEQUENCE [LARGE SCALE GENOMIC DNA]</scope>
    <source>
        <strain evidence="2 3">DSM 45610</strain>
    </source>
</reference>
<feature type="transmembrane region" description="Helical" evidence="1">
    <location>
        <begin position="174"/>
        <end position="199"/>
    </location>
</feature>
<dbReference type="AlphaFoldDB" id="A0A1H3AGX1"/>
<dbReference type="Proteomes" id="UP000198534">
    <property type="component" value="Unassembled WGS sequence"/>
</dbReference>
<proteinExistence type="predicted"/>
<sequence length="245" mass="28036">MESLVSLRYLRSEFYKIRWSMIIGILLLGPAISLWIGFGNPTEMSEGANDWLWFFSLTVHKYTMFFYPLIVGVFAAFVCRYEHLANGWKQIFCLPVSRFQIYSSKFLLVSLLTLLTQLCLLSGFLIVGTIYGLNDPLPWSILITKVIKGWLASLPLMALMLGCSLLWKNFATPLTLNVVFILPSMIMTGSGLLGSWYPWSQPFLAMMPKHEWVTSINPFMLFMGILSTFILFVVSTSTIFIKRDY</sequence>
<evidence type="ECO:0000313" key="2">
    <source>
        <dbReference type="EMBL" id="SDX28977.1"/>
    </source>
</evidence>
<name>A0A1H3AGX1_9BACL</name>
<dbReference type="PANTHER" id="PTHR37305:SF1">
    <property type="entry name" value="MEMBRANE PROTEIN"/>
    <property type="match status" value="1"/>
</dbReference>
<protein>
    <recommendedName>
        <fullName evidence="4">ABC-2 type transport system permease protein</fullName>
    </recommendedName>
</protein>
<gene>
    <name evidence="2" type="ORF">SAMN05444487_11384</name>
</gene>
<feature type="transmembrane region" description="Helical" evidence="1">
    <location>
        <begin position="106"/>
        <end position="130"/>
    </location>
</feature>
<evidence type="ECO:0000313" key="3">
    <source>
        <dbReference type="Proteomes" id="UP000198534"/>
    </source>
</evidence>
<evidence type="ECO:0008006" key="4">
    <source>
        <dbReference type="Google" id="ProtNLM"/>
    </source>
</evidence>
<feature type="transmembrane region" description="Helical" evidence="1">
    <location>
        <begin position="21"/>
        <end position="39"/>
    </location>
</feature>
<accession>A0A1H3AGX1</accession>
<keyword evidence="1" id="KW-0472">Membrane</keyword>
<organism evidence="2 3">
    <name type="scientific">Marininema mesophilum</name>
    <dbReference type="NCBI Taxonomy" id="1048340"/>
    <lineage>
        <taxon>Bacteria</taxon>
        <taxon>Bacillati</taxon>
        <taxon>Bacillota</taxon>
        <taxon>Bacilli</taxon>
        <taxon>Bacillales</taxon>
        <taxon>Thermoactinomycetaceae</taxon>
        <taxon>Marininema</taxon>
    </lineage>
</organism>
<dbReference type="Pfam" id="PF12730">
    <property type="entry name" value="ABC2_membrane_4"/>
    <property type="match status" value="1"/>
</dbReference>
<dbReference type="CDD" id="cd21809">
    <property type="entry name" value="ABC-2_lan_permease-like"/>
    <property type="match status" value="1"/>
</dbReference>
<keyword evidence="1" id="KW-0812">Transmembrane</keyword>
<feature type="transmembrane region" description="Helical" evidence="1">
    <location>
        <begin position="219"/>
        <end position="241"/>
    </location>
</feature>
<feature type="transmembrane region" description="Helical" evidence="1">
    <location>
        <begin position="59"/>
        <end position="79"/>
    </location>
</feature>
<dbReference type="RefSeq" id="WP_091741650.1">
    <property type="nucleotide sequence ID" value="NZ_FNNQ01000013.1"/>
</dbReference>
<dbReference type="EMBL" id="FNNQ01000013">
    <property type="protein sequence ID" value="SDX28977.1"/>
    <property type="molecule type" value="Genomic_DNA"/>
</dbReference>